<sequence length="205" mass="22171">MKKFTYFLFAAMFLFLIGTPSGDAAELKDFKENQKISAEKIDARIAEINSKYDVGEPFSEEDGAFIMKYAMKHAPDETINPMIIYNKVYSATNSLSGVSATISGTCRIDHLVPFVNSYSCDLYARSNKGTVSAILEHTAYGAIGEKAIGIVYSRTHTSNAGQQAANLSAGNNYGAFVAWSYTSVKAQAKGISSLGRLVTVEAIDS</sequence>
<comment type="caution">
    <text evidence="2">The sequence shown here is derived from an EMBL/GenBank/DDBJ whole genome shotgun (WGS) entry which is preliminary data.</text>
</comment>
<keyword evidence="3" id="KW-1185">Reference proteome</keyword>
<name>A0ABU4GDD0_9BACL</name>
<dbReference type="RefSeq" id="WP_317946468.1">
    <property type="nucleotide sequence ID" value="NZ_JAUBDI010000026.1"/>
</dbReference>
<organism evidence="2 3">
    <name type="scientific">Sporosarcina saromensis</name>
    <dbReference type="NCBI Taxonomy" id="359365"/>
    <lineage>
        <taxon>Bacteria</taxon>
        <taxon>Bacillati</taxon>
        <taxon>Bacillota</taxon>
        <taxon>Bacilli</taxon>
        <taxon>Bacillales</taxon>
        <taxon>Caryophanaceae</taxon>
        <taxon>Sporosarcina</taxon>
    </lineage>
</organism>
<evidence type="ECO:0000313" key="3">
    <source>
        <dbReference type="Proteomes" id="UP001282284"/>
    </source>
</evidence>
<reference evidence="2 3" key="1">
    <citation type="submission" date="2023-06" db="EMBL/GenBank/DDBJ databases">
        <title>Sporosarcina sp. nov., isolated from Korean traditional fermented seafood 'Jeotgal'.</title>
        <authorList>
            <person name="Yang A.I."/>
            <person name="Shin N.-R."/>
        </authorList>
    </citation>
    <scope>NUCLEOTIDE SEQUENCE [LARGE SCALE GENOMIC DNA]</scope>
    <source>
        <strain evidence="2 3">KCTC13119</strain>
    </source>
</reference>
<gene>
    <name evidence="2" type="ORF">QT711_17725</name>
</gene>
<feature type="chain" id="PRO_5046354192" evidence="1">
    <location>
        <begin position="25"/>
        <end position="205"/>
    </location>
</feature>
<keyword evidence="1" id="KW-0732">Signal</keyword>
<evidence type="ECO:0000256" key="1">
    <source>
        <dbReference type="SAM" id="SignalP"/>
    </source>
</evidence>
<protein>
    <submittedName>
        <fullName evidence="2">Uncharacterized protein</fullName>
    </submittedName>
</protein>
<evidence type="ECO:0000313" key="2">
    <source>
        <dbReference type="EMBL" id="MDW0115003.1"/>
    </source>
</evidence>
<accession>A0ABU4GDD0</accession>
<dbReference type="EMBL" id="JAUBDI010000026">
    <property type="protein sequence ID" value="MDW0115003.1"/>
    <property type="molecule type" value="Genomic_DNA"/>
</dbReference>
<proteinExistence type="predicted"/>
<feature type="signal peptide" evidence="1">
    <location>
        <begin position="1"/>
        <end position="24"/>
    </location>
</feature>
<dbReference type="Proteomes" id="UP001282284">
    <property type="component" value="Unassembled WGS sequence"/>
</dbReference>